<dbReference type="Proteomes" id="UP001061070">
    <property type="component" value="Unassembled WGS sequence"/>
</dbReference>
<dbReference type="InterPro" id="IPR005021">
    <property type="entry name" value="Terminase_largesu-like"/>
</dbReference>
<feature type="domain" description="Terminase large subunit-like endonuclease" evidence="2">
    <location>
        <begin position="296"/>
        <end position="579"/>
    </location>
</feature>
<sequence length="594" mass="68433">MAKQTYSKKEDQDLFNKRNAYLKTVTKDEFLENEDYLFYMRAVQNGTIPACEYVKAAVQREQDKFDDPDCPYFFDPEAGWYFFAFCRYNSHLTGPLGGTPFILSDWQIWVFSMLLGWKRKAGQKAGFRQYNIAYLECPRGSGKSAMMALFGLYMLTLDGEWDPQVYVAATKKEQANLLFNSVVRQVEYFKNRKLMKALKVRRKRETLIATSAKGGSFVSLSKDSKSFDGMNVHCALVDEIHAHPTSEIWDVLNSGAAKRNQGMMVGITTAGMNYNGFGYSQSNYIKKLLKGEAGIDDTTFGCIWTIDKGDDFYDPNTWIKANPSWWASINHEKFSGDIERTRHYAETRPEVYTKFLNVWYHSNDKWLNHDIISSCNDLDVSEKEFANVPCIIGVDLSESEDMTALVNVYEKFNPEDQKYHYYVFPRYFLPDDVINSGRKPRYNRWDDEGLLELMPGQVIDYDVIQSILENEWHSKYVVEYAFDRYNATQMSGSLQNKFGDDAVRYVQQDMRGLNNASKFFKRLMLEKRIHFHNEIFIWNCLNCTVVNRSGLIKIGKDEGSPADKIDGVAACINALERFAVRSNMDSSGPSVILL</sequence>
<evidence type="ECO:0000313" key="4">
    <source>
        <dbReference type="Proteomes" id="UP001061070"/>
    </source>
</evidence>
<dbReference type="Pfam" id="PF03354">
    <property type="entry name" value="TerL_ATPase"/>
    <property type="match status" value="1"/>
</dbReference>
<feature type="domain" description="Terminase large subunit-like ATPase" evidence="1">
    <location>
        <begin position="105"/>
        <end position="287"/>
    </location>
</feature>
<protein>
    <submittedName>
        <fullName evidence="3">Phage terminase</fullName>
    </submittedName>
</protein>
<dbReference type="InterPro" id="IPR046462">
    <property type="entry name" value="TerL_nuclease"/>
</dbReference>
<evidence type="ECO:0000313" key="3">
    <source>
        <dbReference type="EMBL" id="GBR17485.1"/>
    </source>
</evidence>
<comment type="caution">
    <text evidence="3">The sequence shown here is derived from an EMBL/GenBank/DDBJ whole genome shotgun (WGS) entry which is preliminary data.</text>
</comment>
<dbReference type="RefSeq" id="WP_099183147.1">
    <property type="nucleotide sequence ID" value="NZ_BAQW01000015.1"/>
</dbReference>
<dbReference type="PANTHER" id="PTHR41287:SF1">
    <property type="entry name" value="PROTEIN YMFN"/>
    <property type="match status" value="1"/>
</dbReference>
<dbReference type="EMBL" id="BAQW01000015">
    <property type="protein sequence ID" value="GBR17485.1"/>
    <property type="molecule type" value="Genomic_DNA"/>
</dbReference>
<name>A0ABQ0QFS7_9PROT</name>
<evidence type="ECO:0000259" key="1">
    <source>
        <dbReference type="Pfam" id="PF03354"/>
    </source>
</evidence>
<evidence type="ECO:0000259" key="2">
    <source>
        <dbReference type="Pfam" id="PF20441"/>
    </source>
</evidence>
<dbReference type="InterPro" id="IPR027417">
    <property type="entry name" value="P-loop_NTPase"/>
</dbReference>
<keyword evidence="4" id="KW-1185">Reference proteome</keyword>
<gene>
    <name evidence="3" type="ORF">AA0228_3039</name>
</gene>
<proteinExistence type="predicted"/>
<dbReference type="Gene3D" id="3.40.50.300">
    <property type="entry name" value="P-loop containing nucleotide triphosphate hydrolases"/>
    <property type="match status" value="1"/>
</dbReference>
<accession>A0ABQ0QFS7</accession>
<dbReference type="PANTHER" id="PTHR41287">
    <property type="match status" value="1"/>
</dbReference>
<organism evidence="3 4">
    <name type="scientific">Gluconobacter frateurii NRIC 0228</name>
    <dbReference type="NCBI Taxonomy" id="1307946"/>
    <lineage>
        <taxon>Bacteria</taxon>
        <taxon>Pseudomonadati</taxon>
        <taxon>Pseudomonadota</taxon>
        <taxon>Alphaproteobacteria</taxon>
        <taxon>Acetobacterales</taxon>
        <taxon>Acetobacteraceae</taxon>
        <taxon>Gluconobacter</taxon>
    </lineage>
</organism>
<dbReference type="Pfam" id="PF20441">
    <property type="entry name" value="TerL_nuclease"/>
    <property type="match status" value="1"/>
</dbReference>
<dbReference type="InterPro" id="IPR046461">
    <property type="entry name" value="TerL_ATPase"/>
</dbReference>
<reference evidence="3" key="1">
    <citation type="submission" date="2013-04" db="EMBL/GenBank/DDBJ databases">
        <title>The genome sequencing project of 58 acetic acid bacteria.</title>
        <authorList>
            <person name="Okamoto-Kainuma A."/>
            <person name="Ishikawa M."/>
            <person name="Umino S."/>
            <person name="Koizumi Y."/>
            <person name="Shiwa Y."/>
            <person name="Yoshikawa H."/>
            <person name="Matsutani M."/>
            <person name="Matsushita K."/>
        </authorList>
    </citation>
    <scope>NUCLEOTIDE SEQUENCE</scope>
    <source>
        <strain evidence="3">NRIC 0228</strain>
    </source>
</reference>